<evidence type="ECO:0000259" key="1">
    <source>
        <dbReference type="Pfam" id="PF01755"/>
    </source>
</evidence>
<comment type="caution">
    <text evidence="2">The sequence shown here is derived from an EMBL/GenBank/DDBJ whole genome shotgun (WGS) entry which is preliminary data.</text>
</comment>
<dbReference type="RefSeq" id="WP_113942463.1">
    <property type="nucleotide sequence ID" value="NZ_JBHEEG010000003.1"/>
</dbReference>
<dbReference type="GO" id="GO:0016740">
    <property type="term" value="F:transferase activity"/>
    <property type="evidence" value="ECO:0007669"/>
    <property type="project" value="UniProtKB-KW"/>
</dbReference>
<evidence type="ECO:0000313" key="2">
    <source>
        <dbReference type="EMBL" id="RBO98491.1"/>
    </source>
</evidence>
<reference evidence="2 3" key="1">
    <citation type="submission" date="2018-06" db="EMBL/GenBank/DDBJ databases">
        <title>Genomic Encyclopedia of Type Strains, Phase IV (KMG-IV): sequencing the most valuable type-strain genomes for metagenomic binning, comparative biology and taxonomic classification.</title>
        <authorList>
            <person name="Goeker M."/>
        </authorList>
    </citation>
    <scope>NUCLEOTIDE SEQUENCE [LARGE SCALE GENOMIC DNA]</scope>
    <source>
        <strain evidence="2 3">DSM 25619</strain>
    </source>
</reference>
<dbReference type="InterPro" id="IPR002654">
    <property type="entry name" value="Glyco_trans_25"/>
</dbReference>
<dbReference type="Pfam" id="PF01755">
    <property type="entry name" value="Glyco_transf_25"/>
    <property type="match status" value="1"/>
</dbReference>
<dbReference type="AlphaFoldDB" id="A0A366E7Z1"/>
<sequence length="247" mass="27540">MENPQIKAFIVHLERATERRAQVTELMAQLPIPAEIIIAVDSKQLSDEQVSQVYQPRLHKPYYPFRLSRNEVACFLSHRKTWQAIIDQNLDAALVLEDDVALTPDFPAAFAAAVSVTAQGGLVRLPFRSDRETGAVITGTNTSIKVIHPVPVGLGMVAQIISRSAAKILLELTEKFDRPVDTFAQMNWVTKLQPLSVVPGGVQEISSNLGGSTLKQPRSLAHKLHRELMRPIYRRSVKIYSRKSGRN</sequence>
<proteinExistence type="predicted"/>
<dbReference type="OrthoDB" id="259382at2"/>
<dbReference type="EMBL" id="QNRH01000001">
    <property type="protein sequence ID" value="RBO98491.1"/>
    <property type="molecule type" value="Genomic_DNA"/>
</dbReference>
<dbReference type="CDD" id="cd06532">
    <property type="entry name" value="Glyco_transf_25"/>
    <property type="match status" value="1"/>
</dbReference>
<feature type="domain" description="Glycosyl transferase family 25" evidence="1">
    <location>
        <begin position="6"/>
        <end position="183"/>
    </location>
</feature>
<keyword evidence="3" id="KW-1185">Reference proteome</keyword>
<gene>
    <name evidence="2" type="ORF">DFR47_10187</name>
</gene>
<keyword evidence="2" id="KW-0808">Transferase</keyword>
<name>A0A366E7Z1_9HYPH</name>
<accession>A0A366E7Z1</accession>
<protein>
    <submittedName>
        <fullName evidence="2">GR25 family glycosyltransferase involved in LPS biosynthesis</fullName>
    </submittedName>
</protein>
<dbReference type="Proteomes" id="UP000252893">
    <property type="component" value="Unassembled WGS sequence"/>
</dbReference>
<organism evidence="2 3">
    <name type="scientific">Pseudochrobactrum asaccharolyticum</name>
    <dbReference type="NCBI Taxonomy" id="354351"/>
    <lineage>
        <taxon>Bacteria</taxon>
        <taxon>Pseudomonadati</taxon>
        <taxon>Pseudomonadota</taxon>
        <taxon>Alphaproteobacteria</taxon>
        <taxon>Hyphomicrobiales</taxon>
        <taxon>Brucellaceae</taxon>
        <taxon>Pseudochrobactrum</taxon>
    </lineage>
</organism>
<evidence type="ECO:0000313" key="3">
    <source>
        <dbReference type="Proteomes" id="UP000252893"/>
    </source>
</evidence>